<gene>
    <name evidence="1" type="ORF">ACFSKO_09275</name>
</gene>
<reference evidence="2" key="1">
    <citation type="journal article" date="2019" name="Int. J. Syst. Evol. Microbiol.">
        <title>The Global Catalogue of Microorganisms (GCM) 10K type strain sequencing project: providing services to taxonomists for standard genome sequencing and annotation.</title>
        <authorList>
            <consortium name="The Broad Institute Genomics Platform"/>
            <consortium name="The Broad Institute Genome Sequencing Center for Infectious Disease"/>
            <person name="Wu L."/>
            <person name="Ma J."/>
        </authorList>
    </citation>
    <scope>NUCLEOTIDE SEQUENCE [LARGE SCALE GENOMIC DNA]</scope>
    <source>
        <strain evidence="2">CGMCC 4.7192</strain>
    </source>
</reference>
<name>A0ABW5BLV1_9PROT</name>
<proteinExistence type="predicted"/>
<evidence type="ECO:0000313" key="2">
    <source>
        <dbReference type="Proteomes" id="UP001597294"/>
    </source>
</evidence>
<accession>A0ABW5BLV1</accession>
<evidence type="ECO:0008006" key="3">
    <source>
        <dbReference type="Google" id="ProtNLM"/>
    </source>
</evidence>
<dbReference type="Proteomes" id="UP001597294">
    <property type="component" value="Unassembled WGS sequence"/>
</dbReference>
<organism evidence="1 2">
    <name type="scientific">Kiloniella antarctica</name>
    <dbReference type="NCBI Taxonomy" id="1550907"/>
    <lineage>
        <taxon>Bacteria</taxon>
        <taxon>Pseudomonadati</taxon>
        <taxon>Pseudomonadota</taxon>
        <taxon>Alphaproteobacteria</taxon>
        <taxon>Rhodospirillales</taxon>
        <taxon>Kiloniellaceae</taxon>
        <taxon>Kiloniella</taxon>
    </lineage>
</organism>
<evidence type="ECO:0000313" key="1">
    <source>
        <dbReference type="EMBL" id="MFD2205801.1"/>
    </source>
</evidence>
<protein>
    <recommendedName>
        <fullName evidence="3">Integrase</fullName>
    </recommendedName>
</protein>
<keyword evidence="2" id="KW-1185">Reference proteome</keyword>
<sequence>MPKKMAAEKQTEMIRILKLSLAPLPRTEIVRELLKLKVKTNSRNMDVATLELQLEVYADELAKFPADCVLQALKDVGRQKWWPEWGQLERMLSPLEVTRRGVLRAVEGANKRVKPDRLRGCPNGAVSTGQDLKRLGDLMPVPNTV</sequence>
<comment type="caution">
    <text evidence="1">The sequence shown here is derived from an EMBL/GenBank/DDBJ whole genome shotgun (WGS) entry which is preliminary data.</text>
</comment>
<dbReference type="RefSeq" id="WP_380250762.1">
    <property type="nucleotide sequence ID" value="NZ_JBHUII010000004.1"/>
</dbReference>
<dbReference type="EMBL" id="JBHUII010000004">
    <property type="protein sequence ID" value="MFD2205801.1"/>
    <property type="molecule type" value="Genomic_DNA"/>
</dbReference>